<dbReference type="RefSeq" id="WP_290281664.1">
    <property type="nucleotide sequence ID" value="NZ_JAUFQI010000001.1"/>
</dbReference>
<comment type="caution">
    <text evidence="1">The sequence shown here is derived from an EMBL/GenBank/DDBJ whole genome shotgun (WGS) entry which is preliminary data.</text>
</comment>
<evidence type="ECO:0000313" key="2">
    <source>
        <dbReference type="Proteomes" id="UP001595710"/>
    </source>
</evidence>
<dbReference type="EMBL" id="JBHRYN010000012">
    <property type="protein sequence ID" value="MFC3702025.1"/>
    <property type="molecule type" value="Genomic_DNA"/>
</dbReference>
<organism evidence="1 2">
    <name type="scientific">Reinekea marina</name>
    <dbReference type="NCBI Taxonomy" id="1310421"/>
    <lineage>
        <taxon>Bacteria</taxon>
        <taxon>Pseudomonadati</taxon>
        <taxon>Pseudomonadota</taxon>
        <taxon>Gammaproteobacteria</taxon>
        <taxon>Oceanospirillales</taxon>
        <taxon>Saccharospirillaceae</taxon>
        <taxon>Reinekea</taxon>
    </lineage>
</organism>
<accession>A0ABV7WVW1</accession>
<proteinExistence type="predicted"/>
<keyword evidence="2" id="KW-1185">Reference proteome</keyword>
<reference evidence="2" key="1">
    <citation type="journal article" date="2019" name="Int. J. Syst. Evol. Microbiol.">
        <title>The Global Catalogue of Microorganisms (GCM) 10K type strain sequencing project: providing services to taxonomists for standard genome sequencing and annotation.</title>
        <authorList>
            <consortium name="The Broad Institute Genomics Platform"/>
            <consortium name="The Broad Institute Genome Sequencing Center for Infectious Disease"/>
            <person name="Wu L."/>
            <person name="Ma J."/>
        </authorList>
    </citation>
    <scope>NUCLEOTIDE SEQUENCE [LARGE SCALE GENOMIC DNA]</scope>
    <source>
        <strain evidence="2">CECT 8288</strain>
    </source>
</reference>
<protein>
    <submittedName>
        <fullName evidence="1">Uncharacterized protein</fullName>
    </submittedName>
</protein>
<name>A0ABV7WVW1_9GAMM</name>
<evidence type="ECO:0000313" key="1">
    <source>
        <dbReference type="EMBL" id="MFC3702025.1"/>
    </source>
</evidence>
<gene>
    <name evidence="1" type="ORF">ACFOND_10265</name>
</gene>
<sequence>MKLKLFLFLTIVILLVIMAVMYDMNRDQPWDSGVFFSAVDPNALTSITVSHTDTIIL</sequence>
<dbReference type="Proteomes" id="UP001595710">
    <property type="component" value="Unassembled WGS sequence"/>
</dbReference>